<evidence type="ECO:0000313" key="9">
    <source>
        <dbReference type="EMBL" id="OLQ72310.1"/>
    </source>
</evidence>
<dbReference type="GO" id="GO:0003700">
    <property type="term" value="F:DNA-binding transcription factor activity"/>
    <property type="evidence" value="ECO:0007669"/>
    <property type="project" value="InterPro"/>
</dbReference>
<reference evidence="9 10" key="1">
    <citation type="submission" date="2016-09" db="EMBL/GenBank/DDBJ databases">
        <title>Photobacterium proteolyticum sp. nov. a protease producing bacterium isolated from ocean sediments of Laizhou Bay.</title>
        <authorList>
            <person name="Li Y."/>
        </authorList>
    </citation>
    <scope>NUCLEOTIDE SEQUENCE [LARGE SCALE GENOMIC DNA]</scope>
    <source>
        <strain evidence="9 10">13-12</strain>
    </source>
</reference>
<evidence type="ECO:0000256" key="6">
    <source>
        <dbReference type="ARBA" id="ARBA00023125"/>
    </source>
</evidence>
<evidence type="ECO:0000313" key="10">
    <source>
        <dbReference type="Proteomes" id="UP000186905"/>
    </source>
</evidence>
<accession>A0A1Q9GD42</accession>
<keyword evidence="4" id="KW-0663">Pyridoxal phosphate</keyword>
<dbReference type="Pfam" id="PF00155">
    <property type="entry name" value="Aminotran_1_2"/>
    <property type="match status" value="1"/>
</dbReference>
<dbReference type="Gene3D" id="3.40.640.10">
    <property type="entry name" value="Type I PLP-dependent aspartate aminotransferase-like (Major domain)"/>
    <property type="match status" value="1"/>
</dbReference>
<evidence type="ECO:0000256" key="4">
    <source>
        <dbReference type="ARBA" id="ARBA00022898"/>
    </source>
</evidence>
<dbReference type="GO" id="GO:0030170">
    <property type="term" value="F:pyridoxal phosphate binding"/>
    <property type="evidence" value="ECO:0007669"/>
    <property type="project" value="InterPro"/>
</dbReference>
<dbReference type="InterPro" id="IPR015422">
    <property type="entry name" value="PyrdxlP-dep_Trfase_small"/>
</dbReference>
<dbReference type="SUPFAM" id="SSF53383">
    <property type="entry name" value="PLP-dependent transferases"/>
    <property type="match status" value="1"/>
</dbReference>
<comment type="caution">
    <text evidence="9">The sequence shown here is derived from an EMBL/GenBank/DDBJ whole genome shotgun (WGS) entry which is preliminary data.</text>
</comment>
<dbReference type="GO" id="GO:0008483">
    <property type="term" value="F:transaminase activity"/>
    <property type="evidence" value="ECO:0007669"/>
    <property type="project" value="UniProtKB-KW"/>
</dbReference>
<dbReference type="CDD" id="cd00609">
    <property type="entry name" value="AAT_like"/>
    <property type="match status" value="1"/>
</dbReference>
<sequence length="479" mass="53614">MSSRSANSRYGVIIENVKEQIRQKIWLPGERIPSVRVMSKAQSVSVMTVLKAYEHLEAEGWIYAKAKAGYYVAAHFNRLSEPEQATPQVVNRSIHINRHVFEVLRACKRPDVIPFGSAFPDPELFPLQQLGRTLAQTIKTMPTNSGIIDLPPGSLELRRVIAQRYLRDGIQVSLDDIVITSGAMESLGLSLAAVTQPGDTVAVESPAFYGALQAIERLRLKAVEIPTHPRKGMSVEALEAAIETNDVKACWLMSKFQNPLGATMAAEQKQAIYDLLAKNDIPLIEDDVYAELYFGKTKPLPIKALDEKGVVLHSSSFSKCLAPGFRVGWVAAGRYARQVEELQFMSTLSVGAPNQFALTQYIQHGGYDNHLRRLRRTLEQRQQQMLGAIEQFFPAGTKVTRPEGGYFLWVELPENIDTSAILTELLDNYRISIAPGTLFSGDQRYKHCMRINCAYPWNEQNRAALCQLAQYLTELCDQN</sequence>
<dbReference type="PANTHER" id="PTHR46577">
    <property type="entry name" value="HTH-TYPE TRANSCRIPTIONAL REGULATORY PROTEIN GABR"/>
    <property type="match status" value="1"/>
</dbReference>
<dbReference type="InterPro" id="IPR015421">
    <property type="entry name" value="PyrdxlP-dep_Trfase_major"/>
</dbReference>
<evidence type="ECO:0000256" key="5">
    <source>
        <dbReference type="ARBA" id="ARBA00023015"/>
    </source>
</evidence>
<dbReference type="RefSeq" id="WP_075767032.1">
    <property type="nucleotide sequence ID" value="NZ_MJIL01000091.1"/>
</dbReference>
<dbReference type="Proteomes" id="UP000186905">
    <property type="component" value="Unassembled WGS sequence"/>
</dbReference>
<name>A0A1Q9GD42_9GAMM</name>
<dbReference type="SMART" id="SM00345">
    <property type="entry name" value="HTH_GNTR"/>
    <property type="match status" value="1"/>
</dbReference>
<dbReference type="PROSITE" id="PS50949">
    <property type="entry name" value="HTH_GNTR"/>
    <property type="match status" value="1"/>
</dbReference>
<keyword evidence="3" id="KW-0808">Transferase</keyword>
<dbReference type="FunFam" id="3.40.640.10:FF:000023">
    <property type="entry name" value="Transcriptional regulator, GntR family"/>
    <property type="match status" value="1"/>
</dbReference>
<dbReference type="EMBL" id="MJIL01000091">
    <property type="protein sequence ID" value="OLQ72310.1"/>
    <property type="molecule type" value="Genomic_DNA"/>
</dbReference>
<evidence type="ECO:0000256" key="3">
    <source>
        <dbReference type="ARBA" id="ARBA00022679"/>
    </source>
</evidence>
<comment type="similarity">
    <text evidence="1">In the C-terminal section; belongs to the class-I pyridoxal-phosphate-dependent aminotransferase family.</text>
</comment>
<gene>
    <name evidence="9" type="ORF">BIT28_11525</name>
</gene>
<evidence type="ECO:0000259" key="8">
    <source>
        <dbReference type="PROSITE" id="PS50949"/>
    </source>
</evidence>
<dbReference type="InterPro" id="IPR036390">
    <property type="entry name" value="WH_DNA-bd_sf"/>
</dbReference>
<dbReference type="InterPro" id="IPR004839">
    <property type="entry name" value="Aminotransferase_I/II_large"/>
</dbReference>
<dbReference type="InterPro" id="IPR051446">
    <property type="entry name" value="HTH_trans_reg/aminotransferase"/>
</dbReference>
<evidence type="ECO:0000256" key="1">
    <source>
        <dbReference type="ARBA" id="ARBA00005384"/>
    </source>
</evidence>
<keyword evidence="5" id="KW-0805">Transcription regulation</keyword>
<dbReference type="SUPFAM" id="SSF46785">
    <property type="entry name" value="Winged helix' DNA-binding domain"/>
    <property type="match status" value="1"/>
</dbReference>
<feature type="domain" description="HTH gntR-type" evidence="8">
    <location>
        <begin position="7"/>
        <end position="75"/>
    </location>
</feature>
<dbReference type="PANTHER" id="PTHR46577:SF2">
    <property type="entry name" value="TRANSCRIPTIONAL REGULATORY PROTEIN"/>
    <property type="match status" value="1"/>
</dbReference>
<evidence type="ECO:0000256" key="7">
    <source>
        <dbReference type="ARBA" id="ARBA00023163"/>
    </source>
</evidence>
<dbReference type="AlphaFoldDB" id="A0A1Q9GD42"/>
<dbReference type="InterPro" id="IPR000524">
    <property type="entry name" value="Tscrpt_reg_HTH_GntR"/>
</dbReference>
<keyword evidence="7" id="KW-0804">Transcription</keyword>
<proteinExistence type="inferred from homology"/>
<keyword evidence="2" id="KW-0032">Aminotransferase</keyword>
<dbReference type="STRING" id="1903952.BIT28_11525"/>
<evidence type="ECO:0000256" key="2">
    <source>
        <dbReference type="ARBA" id="ARBA00022576"/>
    </source>
</evidence>
<dbReference type="InterPro" id="IPR036388">
    <property type="entry name" value="WH-like_DNA-bd_sf"/>
</dbReference>
<protein>
    <submittedName>
        <fullName evidence="9">GntR family transcriptional regulator</fullName>
    </submittedName>
</protein>
<dbReference type="GO" id="GO:0003677">
    <property type="term" value="F:DNA binding"/>
    <property type="evidence" value="ECO:0007669"/>
    <property type="project" value="UniProtKB-KW"/>
</dbReference>
<organism evidence="9 10">
    <name type="scientific">Photobacterium proteolyticum</name>
    <dbReference type="NCBI Taxonomy" id="1903952"/>
    <lineage>
        <taxon>Bacteria</taxon>
        <taxon>Pseudomonadati</taxon>
        <taxon>Pseudomonadota</taxon>
        <taxon>Gammaproteobacteria</taxon>
        <taxon>Vibrionales</taxon>
        <taxon>Vibrionaceae</taxon>
        <taxon>Photobacterium</taxon>
    </lineage>
</organism>
<dbReference type="CDD" id="cd07377">
    <property type="entry name" value="WHTH_GntR"/>
    <property type="match status" value="1"/>
</dbReference>
<keyword evidence="10" id="KW-1185">Reference proteome</keyword>
<keyword evidence="6" id="KW-0238">DNA-binding</keyword>
<dbReference type="InterPro" id="IPR015424">
    <property type="entry name" value="PyrdxlP-dep_Trfase"/>
</dbReference>
<dbReference type="Pfam" id="PF00392">
    <property type="entry name" value="GntR"/>
    <property type="match status" value="1"/>
</dbReference>
<dbReference type="Gene3D" id="1.10.10.10">
    <property type="entry name" value="Winged helix-like DNA-binding domain superfamily/Winged helix DNA-binding domain"/>
    <property type="match status" value="1"/>
</dbReference>
<dbReference type="Gene3D" id="3.90.1150.10">
    <property type="entry name" value="Aspartate Aminotransferase, domain 1"/>
    <property type="match status" value="1"/>
</dbReference>